<name>A0A8S5V1L2_9CAUD</name>
<proteinExistence type="predicted"/>
<organism evidence="1">
    <name type="scientific">Myoviridae sp. ctJ2i1</name>
    <dbReference type="NCBI Taxonomy" id="2825079"/>
    <lineage>
        <taxon>Viruses</taxon>
        <taxon>Duplodnaviria</taxon>
        <taxon>Heunggongvirae</taxon>
        <taxon>Uroviricota</taxon>
        <taxon>Caudoviricetes</taxon>
    </lineage>
</organism>
<sequence>MGVGKLASSGVFIRPTKILNCWKLLKLRILI</sequence>
<protein>
    <submittedName>
        <fullName evidence="1">Uncharacterized protein</fullName>
    </submittedName>
</protein>
<accession>A0A8S5V1L2</accession>
<reference evidence="1" key="1">
    <citation type="journal article" date="2021" name="Proc. Natl. Acad. Sci. U.S.A.">
        <title>A Catalog of Tens of Thousands of Viruses from Human Metagenomes Reveals Hidden Associations with Chronic Diseases.</title>
        <authorList>
            <person name="Tisza M.J."/>
            <person name="Buck C.B."/>
        </authorList>
    </citation>
    <scope>NUCLEOTIDE SEQUENCE</scope>
    <source>
        <strain evidence="1">CtJ2i1</strain>
    </source>
</reference>
<evidence type="ECO:0000313" key="1">
    <source>
        <dbReference type="EMBL" id="DAG00613.1"/>
    </source>
</evidence>
<dbReference type="EMBL" id="BK016182">
    <property type="protein sequence ID" value="DAG00613.1"/>
    <property type="molecule type" value="Genomic_DNA"/>
</dbReference>